<dbReference type="PANTHER" id="PTHR22914:SF9">
    <property type="entry name" value="CHITIN SYNTHASE 1"/>
    <property type="match status" value="1"/>
</dbReference>
<evidence type="ECO:0000313" key="14">
    <source>
        <dbReference type="Proteomes" id="UP000242525"/>
    </source>
</evidence>
<keyword evidence="6 11" id="KW-0812">Transmembrane</keyword>
<sequence>MDNNNGNNTNPFNNNDPSSLNRLQYDQYQFQQSQQRRQHEQQQQEQQQQPQQSFPDQYNQTPHTNYTPMPQHQPPQPTYQSQQNPYSFGQQNYNPYGNSQNLGHAANPPVNNVYNHYPVNDVDSDFYEVPGVVNSNSNLHPHQSPRPHHEVTHDPSYTNLPEEPNSYLLENLNKTGYVQSTSLHDLPRPQPPHHGGVVSNFYHGYNNDSQSFAVEDIDNFQPFPVAGDSYALNTYQDDSESYTDDNDSGTFSPNNATAPIVAGTFRGTSPAINNDDNITVDQTQLPPPPPTDDQYLNLTQPIIPPPEDHQARRVTNTKKVRLFKGNLVLDCPVPSQFLSSFNPEDVKEREFTHMRYSAATCDPDQFVEQNFLLRQKCYRQPRSTELLIAITVYNEDDILLGRTLAGVFKNIKHLIMRNNTNVWGQEAWKKVVVCVIADGRSKMDDRAKGLMARLGVYQEGLAKNLVADRPVHAHIYEYTTMAGIKSVDKIVNFTSNKTVPVQMIFCMKEKNQKKINSHRWFFNAFGRILQPKVCILLDAGTQPAHDSIYHLWKSFDTNPRIGGACGEIRAGLGKAGNKLINPLVAAQNFEYKMSNILDKPMESMFGFITVLPGAFSAYRYDALQNNEMGDGPLNKYFKGETLHNSQAGLFTANMYLAEDRILCFELVAKKNSSWLLKYVKSAHAVTDVPETLSELVLQRRRWLNGSFFAAIYSLTHVHHLWKSSHSFLRKLILLIEFLYQLISILFSWFSIGNFFLVFRILTNSLGDPAMGFAPGKVLGTVFLWLYCACIVSIFVLSFGNRPKGTQAFYIVVVIFFAVLMAYLLFAAIYISVKSVTYTLCVNNNQLTVSLIFGNELFRDLVVSLLSTYALYFVSSFLFFEPWHMFTCFLQYLLVSPSYINVLNVYAFCNIHDISWGTKGDTGQSLDLGVAKLDDTNNQQIQVAIPHHLKDIDENYTKYVTLLNVPKTDAESQEKVSEQEKEKDYYALIRSSVVLTWMFTNFVIIAVVLNTAGLSVIDGSSTDTDANSATANAITNMLSRRNIESVGGYIYELTELVTRQVTTAADSCGDIGSGGTVRTEIYLTVVLWCVAALAAFRFVGAVLYIVLRLFGY</sequence>
<feature type="compositionally biased region" description="Polar residues" evidence="10">
    <location>
        <begin position="86"/>
        <end position="102"/>
    </location>
</feature>
<keyword evidence="5" id="KW-0808">Transferase</keyword>
<feature type="region of interest" description="Disordered" evidence="10">
    <location>
        <begin position="236"/>
        <end position="257"/>
    </location>
</feature>
<evidence type="ECO:0000259" key="12">
    <source>
        <dbReference type="Pfam" id="PF08407"/>
    </source>
</evidence>
<feature type="region of interest" description="Disordered" evidence="10">
    <location>
        <begin position="131"/>
        <end position="164"/>
    </location>
</feature>
<evidence type="ECO:0000256" key="5">
    <source>
        <dbReference type="ARBA" id="ARBA00022679"/>
    </source>
</evidence>
<feature type="transmembrane region" description="Helical" evidence="11">
    <location>
        <begin position="860"/>
        <end position="879"/>
    </location>
</feature>
<feature type="compositionally biased region" description="Acidic residues" evidence="10">
    <location>
        <begin position="237"/>
        <end position="247"/>
    </location>
</feature>
<feature type="transmembrane region" description="Helical" evidence="11">
    <location>
        <begin position="702"/>
        <end position="721"/>
    </location>
</feature>
<keyword evidence="4" id="KW-0328">Glycosyltransferase</keyword>
<feature type="compositionally biased region" description="Low complexity" evidence="10">
    <location>
        <begin position="1"/>
        <end position="15"/>
    </location>
</feature>
<evidence type="ECO:0000256" key="10">
    <source>
        <dbReference type="SAM" id="MobiDB-lite"/>
    </source>
</evidence>
<dbReference type="Pfam" id="PF08407">
    <property type="entry name" value="Chitin_synth_1N"/>
    <property type="match status" value="1"/>
</dbReference>
<dbReference type="EC" id="2.4.1.16" evidence="2"/>
<dbReference type="GO" id="GO:0005886">
    <property type="term" value="C:plasma membrane"/>
    <property type="evidence" value="ECO:0007669"/>
    <property type="project" value="UniProtKB-SubCell"/>
</dbReference>
<comment type="caution">
    <text evidence="13">The sequence shown here is derived from an EMBL/GenBank/DDBJ whole genome shotgun (WGS) entry which is preliminary data.</text>
</comment>
<dbReference type="GO" id="GO:0006031">
    <property type="term" value="P:chitin biosynthetic process"/>
    <property type="evidence" value="ECO:0007669"/>
    <property type="project" value="TreeGrafter"/>
</dbReference>
<name>A0A0J9X911_GEOCN</name>
<dbReference type="GO" id="GO:0004100">
    <property type="term" value="F:chitin synthase activity"/>
    <property type="evidence" value="ECO:0007669"/>
    <property type="project" value="UniProtKB-EC"/>
</dbReference>
<dbReference type="AlphaFoldDB" id="A0A0J9X911"/>
<feature type="transmembrane region" description="Helical" evidence="11">
    <location>
        <begin position="808"/>
        <end position="832"/>
    </location>
</feature>
<reference evidence="13" key="1">
    <citation type="submission" date="2014-03" db="EMBL/GenBank/DDBJ databases">
        <authorList>
            <person name="Casaregola S."/>
        </authorList>
    </citation>
    <scope>NUCLEOTIDE SEQUENCE [LARGE SCALE GENOMIC DNA]</scope>
    <source>
        <strain evidence="13">CLIB 918</strain>
    </source>
</reference>
<feature type="region of interest" description="Disordered" evidence="10">
    <location>
        <begin position="181"/>
        <end position="202"/>
    </location>
</feature>
<evidence type="ECO:0000256" key="1">
    <source>
        <dbReference type="ARBA" id="ARBA00004651"/>
    </source>
</evidence>
<protein>
    <recommendedName>
        <fullName evidence="2">chitin synthase</fullName>
        <ecNumber evidence="2">2.4.1.16</ecNumber>
    </recommendedName>
</protein>
<dbReference type="PANTHER" id="PTHR22914">
    <property type="entry name" value="CHITIN SYNTHASE"/>
    <property type="match status" value="1"/>
</dbReference>
<feature type="compositionally biased region" description="Polar residues" evidence="10">
    <location>
        <begin position="248"/>
        <end position="257"/>
    </location>
</feature>
<comment type="subcellular location">
    <subcellularLocation>
        <location evidence="1">Cell membrane</location>
        <topology evidence="1">Multi-pass membrane protein</topology>
    </subcellularLocation>
</comment>
<dbReference type="EMBL" id="CCBN010000006">
    <property type="protein sequence ID" value="CDO53955.1"/>
    <property type="molecule type" value="Genomic_DNA"/>
</dbReference>
<evidence type="ECO:0000256" key="9">
    <source>
        <dbReference type="ARBA" id="ARBA00023316"/>
    </source>
</evidence>
<evidence type="ECO:0000256" key="8">
    <source>
        <dbReference type="ARBA" id="ARBA00023136"/>
    </source>
</evidence>
<keyword evidence="9" id="KW-0961">Cell wall biogenesis/degradation</keyword>
<organism evidence="13 14">
    <name type="scientific">Geotrichum candidum</name>
    <name type="common">Oospora lactis</name>
    <name type="synonym">Dipodascus geotrichum</name>
    <dbReference type="NCBI Taxonomy" id="1173061"/>
    <lineage>
        <taxon>Eukaryota</taxon>
        <taxon>Fungi</taxon>
        <taxon>Dikarya</taxon>
        <taxon>Ascomycota</taxon>
        <taxon>Saccharomycotina</taxon>
        <taxon>Dipodascomycetes</taxon>
        <taxon>Dipodascales</taxon>
        <taxon>Dipodascaceae</taxon>
        <taxon>Geotrichum</taxon>
    </lineage>
</organism>
<feature type="region of interest" description="Disordered" evidence="10">
    <location>
        <begin position="1"/>
        <end position="109"/>
    </location>
</feature>
<feature type="compositionally biased region" description="Polar residues" evidence="10">
    <location>
        <begin position="58"/>
        <end position="67"/>
    </location>
</feature>
<evidence type="ECO:0000256" key="11">
    <source>
        <dbReference type="SAM" id="Phobius"/>
    </source>
</evidence>
<feature type="transmembrane region" description="Helical" evidence="11">
    <location>
        <begin position="1080"/>
        <end position="1106"/>
    </location>
</feature>
<evidence type="ECO:0000256" key="6">
    <source>
        <dbReference type="ARBA" id="ARBA00022692"/>
    </source>
</evidence>
<feature type="transmembrane region" description="Helical" evidence="11">
    <location>
        <begin position="733"/>
        <end position="757"/>
    </location>
</feature>
<feature type="transmembrane region" description="Helical" evidence="11">
    <location>
        <begin position="984"/>
        <end position="1008"/>
    </location>
</feature>
<keyword evidence="8 11" id="KW-0472">Membrane</keyword>
<dbReference type="InterPro" id="IPR029044">
    <property type="entry name" value="Nucleotide-diphossugar_trans"/>
</dbReference>
<dbReference type="STRING" id="1173061.A0A0J9X911"/>
<evidence type="ECO:0000256" key="2">
    <source>
        <dbReference type="ARBA" id="ARBA00012543"/>
    </source>
</evidence>
<dbReference type="SUPFAM" id="SSF53448">
    <property type="entry name" value="Nucleotide-diphospho-sugar transferases"/>
    <property type="match status" value="1"/>
</dbReference>
<keyword evidence="3" id="KW-1003">Cell membrane</keyword>
<evidence type="ECO:0000256" key="3">
    <source>
        <dbReference type="ARBA" id="ARBA00022475"/>
    </source>
</evidence>
<dbReference type="Proteomes" id="UP000242525">
    <property type="component" value="Unassembled WGS sequence"/>
</dbReference>
<evidence type="ECO:0000256" key="4">
    <source>
        <dbReference type="ARBA" id="ARBA00022676"/>
    </source>
</evidence>
<feature type="transmembrane region" description="Helical" evidence="11">
    <location>
        <begin position="777"/>
        <end position="796"/>
    </location>
</feature>
<accession>A0A0J9X911</accession>
<dbReference type="InterPro" id="IPR013616">
    <property type="entry name" value="Chitin_synth_N"/>
</dbReference>
<feature type="domain" description="Chitin synthase N-terminal" evidence="12">
    <location>
        <begin position="317"/>
        <end position="385"/>
    </location>
</feature>
<dbReference type="Pfam" id="PF01644">
    <property type="entry name" value="Chitin_synth_1"/>
    <property type="match status" value="1"/>
</dbReference>
<dbReference type="GO" id="GO:0030428">
    <property type="term" value="C:cell septum"/>
    <property type="evidence" value="ECO:0007669"/>
    <property type="project" value="TreeGrafter"/>
</dbReference>
<evidence type="ECO:0000256" key="7">
    <source>
        <dbReference type="ARBA" id="ARBA00022989"/>
    </source>
</evidence>
<feature type="compositionally biased region" description="Low complexity" evidence="10">
    <location>
        <begin position="43"/>
        <end position="57"/>
    </location>
</feature>
<dbReference type="GO" id="GO:0071555">
    <property type="term" value="P:cell wall organization"/>
    <property type="evidence" value="ECO:0007669"/>
    <property type="project" value="UniProtKB-KW"/>
</dbReference>
<feature type="compositionally biased region" description="Low complexity" evidence="10">
    <location>
        <begin position="24"/>
        <end position="36"/>
    </location>
</feature>
<keyword evidence="14" id="KW-1185">Reference proteome</keyword>
<keyword evidence="7 11" id="KW-1133">Transmembrane helix</keyword>
<dbReference type="OrthoDB" id="26569at2759"/>
<gene>
    <name evidence="13" type="ORF">BN980_GECA06s02375g</name>
</gene>
<dbReference type="InterPro" id="IPR004835">
    <property type="entry name" value="Chitin_synth"/>
</dbReference>
<dbReference type="CDD" id="cd04190">
    <property type="entry name" value="Chitin_synth_C"/>
    <property type="match status" value="1"/>
</dbReference>
<evidence type="ECO:0000313" key="13">
    <source>
        <dbReference type="EMBL" id="CDO53955.1"/>
    </source>
</evidence>
<proteinExistence type="predicted"/>